<accession>A0A8S5VU58</accession>
<proteinExistence type="predicted"/>
<evidence type="ECO:0000313" key="1">
    <source>
        <dbReference type="EMBL" id="DAG97997.1"/>
    </source>
</evidence>
<reference evidence="1" key="1">
    <citation type="journal article" date="2021" name="Proc. Natl. Acad. Sci. U.S.A.">
        <title>A Catalog of Tens of Thousands of Viruses from Human Metagenomes Reveals Hidden Associations with Chronic Diseases.</title>
        <authorList>
            <person name="Tisza M.J."/>
            <person name="Buck C.B."/>
        </authorList>
    </citation>
    <scope>NUCLEOTIDE SEQUENCE</scope>
    <source>
        <strain evidence="1">CtASH1</strain>
    </source>
</reference>
<sequence length="95" mass="10513">MNKLNLLSILKVLVKQELGNVTVNGNLLGYNSGVVSNNVTGRAYNVVANYNSLNPNVVSCMFSTSQGTSHMIFVRGQERFDLVLKLMETCQDKQM</sequence>
<organism evidence="1">
    <name type="scientific">Ackermannviridae sp</name>
    <dbReference type="NCBI Taxonomy" id="2831612"/>
    <lineage>
        <taxon>Viruses</taxon>
        <taxon>Duplodnaviria</taxon>
        <taxon>Heunggongvirae</taxon>
        <taxon>Uroviricota</taxon>
        <taxon>Caudoviricetes</taxon>
        <taxon>Pantevenvirales</taxon>
        <taxon>Ackermannviridae</taxon>
    </lineage>
</organism>
<dbReference type="EMBL" id="BK035393">
    <property type="protein sequence ID" value="DAG97997.1"/>
    <property type="molecule type" value="Genomic_DNA"/>
</dbReference>
<name>A0A8S5VU58_9CAUD</name>
<protein>
    <submittedName>
        <fullName evidence="1">Uncharacterized protein</fullName>
    </submittedName>
</protein>